<dbReference type="CDD" id="cd04301">
    <property type="entry name" value="NAT_SF"/>
    <property type="match status" value="1"/>
</dbReference>
<dbReference type="SUPFAM" id="SSF55729">
    <property type="entry name" value="Acyl-CoA N-acyltransferases (Nat)"/>
    <property type="match status" value="1"/>
</dbReference>
<dbReference type="InterPro" id="IPR000182">
    <property type="entry name" value="GNAT_dom"/>
</dbReference>
<proteinExistence type="predicted"/>
<evidence type="ECO:0000313" key="3">
    <source>
        <dbReference type="EMBL" id="KZP09104.1"/>
    </source>
</evidence>
<dbReference type="Pfam" id="PF13508">
    <property type="entry name" value="Acetyltransf_7"/>
    <property type="match status" value="1"/>
</dbReference>
<accession>A0A167UTD8</accession>
<feature type="domain" description="N-acetyltransferase" evidence="1">
    <location>
        <begin position="1"/>
        <end position="152"/>
    </location>
</feature>
<dbReference type="OrthoDB" id="410198at2759"/>
<dbReference type="Gene3D" id="3.40.630.30">
    <property type="match status" value="1"/>
</dbReference>
<protein>
    <submittedName>
        <fullName evidence="2">GCN5-related N-acetyltransferase</fullName>
    </submittedName>
</protein>
<dbReference type="InterPro" id="IPR016181">
    <property type="entry name" value="Acyl_CoA_acyltransferase"/>
</dbReference>
<evidence type="ECO:0000313" key="2">
    <source>
        <dbReference type="EMBL" id="KZP04281.1"/>
    </source>
</evidence>
<dbReference type="PROSITE" id="PS51186">
    <property type="entry name" value="GNAT"/>
    <property type="match status" value="1"/>
</dbReference>
<keyword evidence="4" id="KW-1185">Reference proteome</keyword>
<organism evidence="2 4">
    <name type="scientific">Athelia psychrophila</name>
    <dbReference type="NCBI Taxonomy" id="1759441"/>
    <lineage>
        <taxon>Eukaryota</taxon>
        <taxon>Fungi</taxon>
        <taxon>Dikarya</taxon>
        <taxon>Basidiomycota</taxon>
        <taxon>Agaricomycotina</taxon>
        <taxon>Agaricomycetes</taxon>
        <taxon>Agaricomycetidae</taxon>
        <taxon>Atheliales</taxon>
        <taxon>Atheliaceae</taxon>
        <taxon>Athelia</taxon>
    </lineage>
</organism>
<evidence type="ECO:0000313" key="4">
    <source>
        <dbReference type="Proteomes" id="UP000076532"/>
    </source>
</evidence>
<gene>
    <name evidence="3" type="ORF">FIBSPDRAFT_760411</name>
    <name evidence="2" type="ORF">FIBSPDRAFT_941094</name>
</gene>
<dbReference type="EMBL" id="KV417940">
    <property type="protein sequence ID" value="KZP04281.1"/>
    <property type="molecule type" value="Genomic_DNA"/>
</dbReference>
<reference evidence="2 4" key="1">
    <citation type="journal article" date="2016" name="Mol. Biol. Evol.">
        <title>Comparative Genomics of Early-Diverging Mushroom-Forming Fungi Provides Insights into the Origins of Lignocellulose Decay Capabilities.</title>
        <authorList>
            <person name="Nagy L.G."/>
            <person name="Riley R."/>
            <person name="Tritt A."/>
            <person name="Adam C."/>
            <person name="Daum C."/>
            <person name="Floudas D."/>
            <person name="Sun H."/>
            <person name="Yadav J.S."/>
            <person name="Pangilinan J."/>
            <person name="Larsson K.H."/>
            <person name="Matsuura K."/>
            <person name="Barry K."/>
            <person name="Labutti K."/>
            <person name="Kuo R."/>
            <person name="Ohm R.A."/>
            <person name="Bhattacharya S.S."/>
            <person name="Shirouzu T."/>
            <person name="Yoshinaga Y."/>
            <person name="Martin F.M."/>
            <person name="Grigoriev I.V."/>
            <person name="Hibbett D.S."/>
        </authorList>
    </citation>
    <scope>NUCLEOTIDE SEQUENCE [LARGE SCALE GENOMIC DNA]</scope>
    <source>
        <strain evidence="2 4">CBS 109695</strain>
    </source>
</reference>
<dbReference type="EMBL" id="KV417707">
    <property type="protein sequence ID" value="KZP09104.1"/>
    <property type="molecule type" value="Genomic_DNA"/>
</dbReference>
<dbReference type="GO" id="GO:0016747">
    <property type="term" value="F:acyltransferase activity, transferring groups other than amino-acyl groups"/>
    <property type="evidence" value="ECO:0007669"/>
    <property type="project" value="InterPro"/>
</dbReference>
<evidence type="ECO:0000259" key="1">
    <source>
        <dbReference type="PROSITE" id="PS51186"/>
    </source>
</evidence>
<sequence>MYIHPITTEQTMALRHAVLWPEKDISYVCLPEDAQGFHFGAFLPEFDQPACILSLFVERPPAADGAMIYEGHENNAVRFRKFACDPAYRGRGIGTKLLEHIFAVSTSLWGADVVWCDARATTADWYQKRGMTTFGTPFFKGGLEYIRMQKRL</sequence>
<dbReference type="AlphaFoldDB" id="A0A167UTD8"/>
<name>A0A167UTD8_9AGAM</name>
<dbReference type="Proteomes" id="UP000076532">
    <property type="component" value="Unassembled WGS sequence"/>
</dbReference>